<feature type="region of interest" description="Disordered" evidence="1">
    <location>
        <begin position="198"/>
        <end position="298"/>
    </location>
</feature>
<dbReference type="Proteomes" id="UP000320762">
    <property type="component" value="Unassembled WGS sequence"/>
</dbReference>
<accession>A0A550BTT9</accession>
<keyword evidence="3" id="KW-1185">Reference proteome</keyword>
<dbReference type="EMBL" id="VDMD01000084">
    <property type="protein sequence ID" value="TRM55959.1"/>
    <property type="molecule type" value="Genomic_DNA"/>
</dbReference>
<sequence length="343" mass="37463">MHETLYTLDILNLILDDAELQQADLFHCALVCSLWRDVAVPKIWEDLRSLEALFRLVPKESLHLDYDAVEGLPSGLDRDGRHHVVPSGWEILFQRAALAKRLVLDISVLSRDQQRAIVPLISHAPTFPSLRRLVLHGPLQREIAITSPCLSLRLLDSSDHAWEASNLQSIETDQTPLYDVIRLFHLPRARTLHSISVTAQIPNPTSSPPSSTRSTPPSTATPSARYPSRAPSAPPTSTNSRTATSSPSPTSTISPPSAASPASSSSASGVSSWKTRTTPDARSGGPSCASSPWSRPCRRAGTRVYAPSAPSRRSRAAARISSCWACLWCRWPCPMICRRCLSG</sequence>
<organism evidence="2 3">
    <name type="scientific">Schizophyllum amplum</name>
    <dbReference type="NCBI Taxonomy" id="97359"/>
    <lineage>
        <taxon>Eukaryota</taxon>
        <taxon>Fungi</taxon>
        <taxon>Dikarya</taxon>
        <taxon>Basidiomycota</taxon>
        <taxon>Agaricomycotina</taxon>
        <taxon>Agaricomycetes</taxon>
        <taxon>Agaricomycetidae</taxon>
        <taxon>Agaricales</taxon>
        <taxon>Schizophyllaceae</taxon>
        <taxon>Schizophyllum</taxon>
    </lineage>
</organism>
<evidence type="ECO:0000313" key="3">
    <source>
        <dbReference type="Proteomes" id="UP000320762"/>
    </source>
</evidence>
<protein>
    <submittedName>
        <fullName evidence="2">Uncharacterized protein</fullName>
    </submittedName>
</protein>
<reference evidence="2 3" key="1">
    <citation type="journal article" date="2019" name="New Phytol.">
        <title>Comparative genomics reveals unique wood-decay strategies and fruiting body development in the Schizophyllaceae.</title>
        <authorList>
            <person name="Almasi E."/>
            <person name="Sahu N."/>
            <person name="Krizsan K."/>
            <person name="Balint B."/>
            <person name="Kovacs G.M."/>
            <person name="Kiss B."/>
            <person name="Cseklye J."/>
            <person name="Drula E."/>
            <person name="Henrissat B."/>
            <person name="Nagy I."/>
            <person name="Chovatia M."/>
            <person name="Adam C."/>
            <person name="LaButti K."/>
            <person name="Lipzen A."/>
            <person name="Riley R."/>
            <person name="Grigoriev I.V."/>
            <person name="Nagy L.G."/>
        </authorList>
    </citation>
    <scope>NUCLEOTIDE SEQUENCE [LARGE SCALE GENOMIC DNA]</scope>
    <source>
        <strain evidence="2 3">NL-1724</strain>
    </source>
</reference>
<name>A0A550BTT9_9AGAR</name>
<dbReference type="OrthoDB" id="5586401at2759"/>
<evidence type="ECO:0000256" key="1">
    <source>
        <dbReference type="SAM" id="MobiDB-lite"/>
    </source>
</evidence>
<evidence type="ECO:0000313" key="2">
    <source>
        <dbReference type="EMBL" id="TRM55959.1"/>
    </source>
</evidence>
<comment type="caution">
    <text evidence="2">The sequence shown here is derived from an EMBL/GenBank/DDBJ whole genome shotgun (WGS) entry which is preliminary data.</text>
</comment>
<proteinExistence type="predicted"/>
<feature type="compositionally biased region" description="Low complexity" evidence="1">
    <location>
        <begin position="202"/>
        <end position="272"/>
    </location>
</feature>
<dbReference type="AlphaFoldDB" id="A0A550BTT9"/>
<gene>
    <name evidence="2" type="ORF">BD626DRAFT_268606</name>
</gene>